<protein>
    <submittedName>
        <fullName evidence="1">MFS transporter</fullName>
    </submittedName>
</protein>
<feature type="non-terminal residue" evidence="1">
    <location>
        <position position="1"/>
    </location>
</feature>
<dbReference type="AlphaFoldDB" id="A0A3E4UKP9"/>
<dbReference type="Proteomes" id="UP000260808">
    <property type="component" value="Unassembled WGS sequence"/>
</dbReference>
<comment type="caution">
    <text evidence="1">The sequence shown here is derived from an EMBL/GenBank/DDBJ whole genome shotgun (WGS) entry which is preliminary data.</text>
</comment>
<accession>A0A3E4UKP9</accession>
<evidence type="ECO:0000313" key="1">
    <source>
        <dbReference type="EMBL" id="RGM10375.1"/>
    </source>
</evidence>
<reference evidence="1 2" key="1">
    <citation type="submission" date="2018-08" db="EMBL/GenBank/DDBJ databases">
        <title>A genome reference for cultivated species of the human gut microbiota.</title>
        <authorList>
            <person name="Zou Y."/>
            <person name="Xue W."/>
            <person name="Luo G."/>
        </authorList>
    </citation>
    <scope>NUCLEOTIDE SEQUENCE [LARGE SCALE GENOMIC DNA]</scope>
    <source>
        <strain evidence="1 2">TF01-20-2</strain>
    </source>
</reference>
<organism evidence="1 2">
    <name type="scientific">Mediterraneibacter gnavus</name>
    <name type="common">Ruminococcus gnavus</name>
    <dbReference type="NCBI Taxonomy" id="33038"/>
    <lineage>
        <taxon>Bacteria</taxon>
        <taxon>Bacillati</taxon>
        <taxon>Bacillota</taxon>
        <taxon>Clostridia</taxon>
        <taxon>Lachnospirales</taxon>
        <taxon>Lachnospiraceae</taxon>
        <taxon>Mediterraneibacter</taxon>
    </lineage>
</organism>
<dbReference type="EMBL" id="QSSX01000205">
    <property type="protein sequence ID" value="RGM10375.1"/>
    <property type="molecule type" value="Genomic_DNA"/>
</dbReference>
<gene>
    <name evidence="1" type="ORF">DXC31_19545</name>
</gene>
<sequence length="51" mass="5655">NVIVLCVLILPAIVNVVAIVIFSKGYPITKEKLNEQICLMREKRSKAGISE</sequence>
<proteinExistence type="predicted"/>
<name>A0A3E4UKP9_MEDGN</name>
<evidence type="ECO:0000313" key="2">
    <source>
        <dbReference type="Proteomes" id="UP000260808"/>
    </source>
</evidence>